<dbReference type="PANTHER" id="PTHR23513:SF11">
    <property type="entry name" value="STAPHYLOFERRIN A TRANSPORTER"/>
    <property type="match status" value="1"/>
</dbReference>
<feature type="transmembrane region" description="Helical" evidence="6">
    <location>
        <begin position="348"/>
        <end position="369"/>
    </location>
</feature>
<evidence type="ECO:0000313" key="8">
    <source>
        <dbReference type="Proteomes" id="UP000027822"/>
    </source>
</evidence>
<evidence type="ECO:0000256" key="5">
    <source>
        <dbReference type="ARBA" id="ARBA00023136"/>
    </source>
</evidence>
<dbReference type="STRING" id="574376.BAMA_06085"/>
<feature type="transmembrane region" description="Helical" evidence="6">
    <location>
        <begin position="40"/>
        <end position="59"/>
    </location>
</feature>
<dbReference type="PANTHER" id="PTHR23513">
    <property type="entry name" value="INTEGRAL MEMBRANE EFFLUX PROTEIN-RELATED"/>
    <property type="match status" value="1"/>
</dbReference>
<proteinExistence type="predicted"/>
<feature type="transmembrane region" description="Helical" evidence="6">
    <location>
        <begin position="262"/>
        <end position="279"/>
    </location>
</feature>
<feature type="transmembrane region" description="Helical" evidence="6">
    <location>
        <begin position="286"/>
        <end position="304"/>
    </location>
</feature>
<dbReference type="eggNOG" id="COG2814">
    <property type="taxonomic scope" value="Bacteria"/>
</dbReference>
<evidence type="ECO:0000256" key="3">
    <source>
        <dbReference type="ARBA" id="ARBA00022692"/>
    </source>
</evidence>
<feature type="transmembrane region" description="Helical" evidence="6">
    <location>
        <begin position="71"/>
        <end position="98"/>
    </location>
</feature>
<evidence type="ECO:0000256" key="4">
    <source>
        <dbReference type="ARBA" id="ARBA00022989"/>
    </source>
</evidence>
<keyword evidence="5 6" id="KW-0472">Membrane</keyword>
<dbReference type="SUPFAM" id="SSF103473">
    <property type="entry name" value="MFS general substrate transporter"/>
    <property type="match status" value="1"/>
</dbReference>
<organism evidence="7 8">
    <name type="scientific">Bacillus manliponensis</name>
    <dbReference type="NCBI Taxonomy" id="574376"/>
    <lineage>
        <taxon>Bacteria</taxon>
        <taxon>Bacillati</taxon>
        <taxon>Bacillota</taxon>
        <taxon>Bacilli</taxon>
        <taxon>Bacillales</taxon>
        <taxon>Bacillaceae</taxon>
        <taxon>Bacillus</taxon>
        <taxon>Bacillus cereus group</taxon>
    </lineage>
</organism>
<protein>
    <submittedName>
        <fullName evidence="7">MFS transporter</fullName>
    </submittedName>
</protein>
<keyword evidence="3 6" id="KW-0812">Transmembrane</keyword>
<sequence>MIEASLYILGANSLSAIGSGIVMITIPWLLIQESGGDTLFGYVAMSSTFIMFLLTPFIGQSIDRFSRKSLLLFNEGLGIIIIIIIIIIIGLMVIWGFTGNTYSSFHYIIIYITGTFYYLLFYPTIFAFNQEIFQKDHYKALSGTMEIQGQLTQVIAGAAASFFIEVISLKWILLVDMLSFVGAFVLFLCVPYVRETNVIEKVPLKKQVLEGIHFMKGRPKFFWFLLATYMPFIGVMMGNYLIPVYVSDILKESGSVYAVEGMMYGVGAIVAGVGIPIMMKYVKIEISILLTMFVYTISITVMVIEPSVLMLYSLAIFHAIGNAGTRVARNVLMMEEVPNEIIGRVDSLFRFIGTGIRVLLLMMFTTVVSKIGVMLPFYMLSVILMCAMVVAFHYVKTEKKEGVAVSSKSIV</sequence>
<feature type="transmembrane region" description="Helical" evidence="6">
    <location>
        <begin position="149"/>
        <end position="167"/>
    </location>
</feature>
<feature type="transmembrane region" description="Helical" evidence="6">
    <location>
        <begin position="173"/>
        <end position="193"/>
    </location>
</feature>
<comment type="caution">
    <text evidence="7">The sequence shown here is derived from an EMBL/GenBank/DDBJ whole genome shotgun (WGS) entry which is preliminary data.</text>
</comment>
<dbReference type="Gene3D" id="1.20.1250.20">
    <property type="entry name" value="MFS general substrate transporter like domains"/>
    <property type="match status" value="1"/>
</dbReference>
<dbReference type="GO" id="GO:0005886">
    <property type="term" value="C:plasma membrane"/>
    <property type="evidence" value="ECO:0007669"/>
    <property type="project" value="UniProtKB-SubCell"/>
</dbReference>
<evidence type="ECO:0000256" key="1">
    <source>
        <dbReference type="ARBA" id="ARBA00004651"/>
    </source>
</evidence>
<feature type="transmembrane region" description="Helical" evidence="6">
    <location>
        <begin position="375"/>
        <end position="395"/>
    </location>
</feature>
<comment type="subcellular location">
    <subcellularLocation>
        <location evidence="1">Cell membrane</location>
        <topology evidence="1">Multi-pass membrane protein</topology>
    </subcellularLocation>
</comment>
<dbReference type="EMBL" id="JOTN01000015">
    <property type="protein sequence ID" value="KEK18350.1"/>
    <property type="molecule type" value="Genomic_DNA"/>
</dbReference>
<dbReference type="AlphaFoldDB" id="A0A073JVN9"/>
<keyword evidence="2" id="KW-1003">Cell membrane</keyword>
<feature type="transmembrane region" description="Helical" evidence="6">
    <location>
        <begin position="104"/>
        <end position="128"/>
    </location>
</feature>
<evidence type="ECO:0000313" key="7">
    <source>
        <dbReference type="EMBL" id="KEK18350.1"/>
    </source>
</evidence>
<accession>A0A073JVN9</accession>
<dbReference type="GO" id="GO:0022857">
    <property type="term" value="F:transmembrane transporter activity"/>
    <property type="evidence" value="ECO:0007669"/>
    <property type="project" value="InterPro"/>
</dbReference>
<name>A0A073JVN9_9BACI</name>
<keyword evidence="8" id="KW-1185">Reference proteome</keyword>
<dbReference type="InterPro" id="IPR011701">
    <property type="entry name" value="MFS"/>
</dbReference>
<evidence type="ECO:0000256" key="6">
    <source>
        <dbReference type="SAM" id="Phobius"/>
    </source>
</evidence>
<reference evidence="7 8" key="1">
    <citation type="submission" date="2014-06" db="EMBL/GenBank/DDBJ databases">
        <title>Draft genome sequence of Bacillus manliponensis JCM 15802 (MCCC 1A00708).</title>
        <authorList>
            <person name="Lai Q."/>
            <person name="Liu Y."/>
            <person name="Shao Z."/>
        </authorList>
    </citation>
    <scope>NUCLEOTIDE SEQUENCE [LARGE SCALE GENOMIC DNA]</scope>
    <source>
        <strain evidence="7 8">JCM 15802</strain>
    </source>
</reference>
<dbReference type="Pfam" id="PF07690">
    <property type="entry name" value="MFS_1"/>
    <property type="match status" value="1"/>
</dbReference>
<keyword evidence="4 6" id="KW-1133">Transmembrane helix</keyword>
<dbReference type="CDD" id="cd06173">
    <property type="entry name" value="MFS_MefA_like"/>
    <property type="match status" value="1"/>
</dbReference>
<feature type="transmembrane region" description="Helical" evidence="6">
    <location>
        <begin position="221"/>
        <end position="242"/>
    </location>
</feature>
<gene>
    <name evidence="7" type="ORF">BAMA_06085</name>
</gene>
<dbReference type="Proteomes" id="UP000027822">
    <property type="component" value="Unassembled WGS sequence"/>
</dbReference>
<dbReference type="InterPro" id="IPR036259">
    <property type="entry name" value="MFS_trans_sf"/>
</dbReference>
<evidence type="ECO:0000256" key="2">
    <source>
        <dbReference type="ARBA" id="ARBA00022475"/>
    </source>
</evidence>
<feature type="transmembrane region" description="Helical" evidence="6">
    <location>
        <begin position="7"/>
        <end position="28"/>
    </location>
</feature>
<feature type="transmembrane region" description="Helical" evidence="6">
    <location>
        <begin position="310"/>
        <end position="328"/>
    </location>
</feature>